<dbReference type="Proteomes" id="UP000006069">
    <property type="component" value="Unassembled WGS sequence"/>
</dbReference>
<feature type="transmembrane region" description="Helical" evidence="4">
    <location>
        <begin position="239"/>
        <end position="258"/>
    </location>
</feature>
<evidence type="ECO:0000313" key="7">
    <source>
        <dbReference type="Proteomes" id="UP000006069"/>
    </source>
</evidence>
<dbReference type="SUPFAM" id="SSF46894">
    <property type="entry name" value="C-terminal effector domain of the bipartite response regulators"/>
    <property type="match status" value="1"/>
</dbReference>
<protein>
    <recommendedName>
        <fullName evidence="5">HTH luxR-type domain-containing protein</fullName>
    </recommendedName>
</protein>
<feature type="transmembrane region" description="Helical" evidence="4">
    <location>
        <begin position="43"/>
        <end position="64"/>
    </location>
</feature>
<dbReference type="InterPro" id="IPR036388">
    <property type="entry name" value="WH-like_DNA-bd_sf"/>
</dbReference>
<organism evidence="6 7">
    <name type="scientific">Slackia piriformis YIT 12062</name>
    <dbReference type="NCBI Taxonomy" id="742818"/>
    <lineage>
        <taxon>Bacteria</taxon>
        <taxon>Bacillati</taxon>
        <taxon>Actinomycetota</taxon>
        <taxon>Coriobacteriia</taxon>
        <taxon>Eggerthellales</taxon>
        <taxon>Eggerthellaceae</taxon>
        <taxon>Slackia</taxon>
    </lineage>
</organism>
<feature type="transmembrane region" description="Helical" evidence="4">
    <location>
        <begin position="356"/>
        <end position="373"/>
    </location>
</feature>
<dbReference type="PATRIC" id="fig|742818.3.peg.1482"/>
<dbReference type="AlphaFoldDB" id="K0YKU5"/>
<dbReference type="PANTHER" id="PTHR44688">
    <property type="entry name" value="DNA-BINDING TRANSCRIPTIONAL ACTIVATOR DEVR_DOSR"/>
    <property type="match status" value="1"/>
</dbReference>
<sequence>MLHALDARMRDASRDGLLVGMACNFAFVTQVFFAPAMTHVTPFMLSFTDMSYVFGALCAAFLLVRSRGSLPRMSMPLLWGLSLAMAVLFALYGLLITDVNDIASVNFATNAMFLVGGALFGAYLAYVIPLWLRVCAAHDPEEIVWTILLAGALGSVLVWFLGDMGPARLLVASDSMLLLGTYMLGRAVAAAQESVFSRSGESDGEQKLPVRLFAACFLMAFAFAIAISSAESRGASSSYATGTFFAPVLIACVCLLVLRGLTVSSLLNMAVPIITAVVMSVSFFGVEPVLSFDLAVAGMFLFLVHAVMTVLFSLYGSSSASYRAFLAIAASFAGGCVVGRIGSAFAVAWGSVSSNTVMFLSILAVMGALLLCVRAGSSSVHESDVDLCVAPLARPSDELLVQRRIDAAADRCGLGRREKETLELLLAGKTAAEIAEAMVVAPGTAKSHVCHVYRKLGVHSRAELFDEFGLNS</sequence>
<accession>K0YKU5</accession>
<dbReference type="Pfam" id="PF00196">
    <property type="entry name" value="GerE"/>
    <property type="match status" value="1"/>
</dbReference>
<feature type="transmembrane region" description="Helical" evidence="4">
    <location>
        <begin position="167"/>
        <end position="189"/>
    </location>
</feature>
<dbReference type="eggNOG" id="COG2197">
    <property type="taxonomic scope" value="Bacteria"/>
</dbReference>
<feature type="transmembrane region" description="Helical" evidence="4">
    <location>
        <begin position="324"/>
        <end position="350"/>
    </location>
</feature>
<keyword evidence="4" id="KW-0812">Transmembrane</keyword>
<gene>
    <name evidence="6" type="ORF">HMPREF9451_01405</name>
</gene>
<feature type="transmembrane region" description="Helical" evidence="4">
    <location>
        <begin position="292"/>
        <end position="312"/>
    </location>
</feature>
<feature type="transmembrane region" description="Helical" evidence="4">
    <location>
        <begin position="76"/>
        <end position="95"/>
    </location>
</feature>
<feature type="transmembrane region" description="Helical" evidence="4">
    <location>
        <begin position="210"/>
        <end position="227"/>
    </location>
</feature>
<dbReference type="HOGENOM" id="CLU_563415_0_0_11"/>
<dbReference type="Gene3D" id="1.10.10.10">
    <property type="entry name" value="Winged helix-like DNA-binding domain superfamily/Winged helix DNA-binding domain"/>
    <property type="match status" value="1"/>
</dbReference>
<dbReference type="CDD" id="cd06170">
    <property type="entry name" value="LuxR_C_like"/>
    <property type="match status" value="1"/>
</dbReference>
<evidence type="ECO:0000256" key="1">
    <source>
        <dbReference type="ARBA" id="ARBA00023015"/>
    </source>
</evidence>
<evidence type="ECO:0000256" key="4">
    <source>
        <dbReference type="SAM" id="Phobius"/>
    </source>
</evidence>
<dbReference type="InterPro" id="IPR016032">
    <property type="entry name" value="Sig_transdc_resp-reg_C-effctor"/>
</dbReference>
<reference evidence="6 7" key="1">
    <citation type="submission" date="2012-08" db="EMBL/GenBank/DDBJ databases">
        <title>The Genome Sequence of Slackia piriformis YIT 12062.</title>
        <authorList>
            <consortium name="The Broad Institute Genome Sequencing Platform"/>
            <person name="Earl A."/>
            <person name="Ward D."/>
            <person name="Feldgarden M."/>
            <person name="Gevers D."/>
            <person name="Morotomi M."/>
            <person name="Walker B."/>
            <person name="Young S.K."/>
            <person name="Zeng Q."/>
            <person name="Gargeya S."/>
            <person name="Fitzgerald M."/>
            <person name="Haas B."/>
            <person name="Abouelleil A."/>
            <person name="Alvarado L."/>
            <person name="Arachchi H.M."/>
            <person name="Berlin A.M."/>
            <person name="Chapman S.B."/>
            <person name="Goldberg J."/>
            <person name="Griggs A."/>
            <person name="Gujja S."/>
            <person name="Hansen M."/>
            <person name="Howarth C."/>
            <person name="Imamovic A."/>
            <person name="Larimer J."/>
            <person name="McCowen C."/>
            <person name="Montmayeur A."/>
            <person name="Murphy C."/>
            <person name="Neiman D."/>
            <person name="Pearson M."/>
            <person name="Priest M."/>
            <person name="Roberts A."/>
            <person name="Saif S."/>
            <person name="Shea T."/>
            <person name="Sisk P."/>
            <person name="Sykes S."/>
            <person name="Wortman J."/>
            <person name="Nusbaum C."/>
            <person name="Birren B."/>
        </authorList>
    </citation>
    <scope>NUCLEOTIDE SEQUENCE [LARGE SCALE GENOMIC DNA]</scope>
    <source>
        <strain evidence="6 7">YIT 12062</strain>
    </source>
</reference>
<dbReference type="PRINTS" id="PR00038">
    <property type="entry name" value="HTHLUXR"/>
</dbReference>
<dbReference type="PROSITE" id="PS50043">
    <property type="entry name" value="HTH_LUXR_2"/>
    <property type="match status" value="1"/>
</dbReference>
<dbReference type="GO" id="GO:0006355">
    <property type="term" value="P:regulation of DNA-templated transcription"/>
    <property type="evidence" value="ECO:0007669"/>
    <property type="project" value="InterPro"/>
</dbReference>
<proteinExistence type="predicted"/>
<dbReference type="InterPro" id="IPR000792">
    <property type="entry name" value="Tscrpt_reg_LuxR_C"/>
</dbReference>
<dbReference type="InParanoid" id="K0YKU5"/>
<keyword evidence="4" id="KW-0472">Membrane</keyword>
<feature type="transmembrane region" description="Helical" evidence="4">
    <location>
        <begin position="143"/>
        <end position="161"/>
    </location>
</feature>
<feature type="transmembrane region" description="Helical" evidence="4">
    <location>
        <begin position="16"/>
        <end position="37"/>
    </location>
</feature>
<dbReference type="GO" id="GO:0003677">
    <property type="term" value="F:DNA binding"/>
    <property type="evidence" value="ECO:0007669"/>
    <property type="project" value="UniProtKB-KW"/>
</dbReference>
<dbReference type="PANTHER" id="PTHR44688:SF16">
    <property type="entry name" value="DNA-BINDING TRANSCRIPTIONAL ACTIVATOR DEVR_DOSR"/>
    <property type="match status" value="1"/>
</dbReference>
<evidence type="ECO:0000256" key="2">
    <source>
        <dbReference type="ARBA" id="ARBA00023125"/>
    </source>
</evidence>
<evidence type="ECO:0000313" key="6">
    <source>
        <dbReference type="EMBL" id="EJZ83883.1"/>
    </source>
</evidence>
<keyword evidence="2" id="KW-0238">DNA-binding</keyword>
<feature type="transmembrane region" description="Helical" evidence="4">
    <location>
        <begin position="265"/>
        <end position="286"/>
    </location>
</feature>
<comment type="caution">
    <text evidence="6">The sequence shown here is derived from an EMBL/GenBank/DDBJ whole genome shotgun (WGS) entry which is preliminary data.</text>
</comment>
<evidence type="ECO:0000259" key="5">
    <source>
        <dbReference type="PROSITE" id="PS50043"/>
    </source>
</evidence>
<keyword evidence="1" id="KW-0805">Transcription regulation</keyword>
<dbReference type="EMBL" id="ADMD01000007">
    <property type="protein sequence ID" value="EJZ83883.1"/>
    <property type="molecule type" value="Genomic_DNA"/>
</dbReference>
<name>K0YKU5_9ACTN</name>
<dbReference type="SMART" id="SM00421">
    <property type="entry name" value="HTH_LUXR"/>
    <property type="match status" value="1"/>
</dbReference>
<feature type="domain" description="HTH luxR-type" evidence="5">
    <location>
        <begin position="406"/>
        <end position="472"/>
    </location>
</feature>
<keyword evidence="3" id="KW-0804">Transcription</keyword>
<keyword evidence="4" id="KW-1133">Transmembrane helix</keyword>
<keyword evidence="7" id="KW-1185">Reference proteome</keyword>
<feature type="transmembrane region" description="Helical" evidence="4">
    <location>
        <begin position="107"/>
        <end position="131"/>
    </location>
</feature>
<evidence type="ECO:0000256" key="3">
    <source>
        <dbReference type="ARBA" id="ARBA00023163"/>
    </source>
</evidence>